<comment type="caution">
    <text evidence="1">The sequence shown here is derived from an EMBL/GenBank/DDBJ whole genome shotgun (WGS) entry which is preliminary data.</text>
</comment>
<proteinExistence type="predicted"/>
<evidence type="ECO:0000313" key="2">
    <source>
        <dbReference type="Proteomes" id="UP000276295"/>
    </source>
</evidence>
<keyword evidence="2" id="KW-1185">Reference proteome</keyword>
<accession>A0A3A5JQ10</accession>
<dbReference type="AlphaFoldDB" id="A0A3A5JQ10"/>
<dbReference type="OrthoDB" id="330810at2"/>
<dbReference type="Pfam" id="PF05973">
    <property type="entry name" value="Gp49"/>
    <property type="match status" value="1"/>
</dbReference>
<gene>
    <name evidence="1" type="ORF">D6029_15715</name>
</gene>
<dbReference type="EMBL" id="QZWH01000036">
    <property type="protein sequence ID" value="RJT20780.1"/>
    <property type="molecule type" value="Genomic_DNA"/>
</dbReference>
<dbReference type="InterPro" id="IPR009241">
    <property type="entry name" value="HigB-like"/>
</dbReference>
<dbReference type="RefSeq" id="WP_120065616.1">
    <property type="nucleotide sequence ID" value="NZ_QZWH01000036.1"/>
</dbReference>
<sequence>MWEVITTDVFDEWYLAQDKAVRVNVLAAIGILEESGPLLGRPYVDTLNGSEFANMKELRIQHAGDPIRAFFIFAPSRRAIILCAGCKAGQNEKSFYQKMIRLAESEYYKHLSCQRN</sequence>
<reference evidence="1 2" key="1">
    <citation type="submission" date="2018-09" db="EMBL/GenBank/DDBJ databases">
        <title>Draft genome sequence of Buttiauxella izardii CCUG 35510T.</title>
        <authorList>
            <person name="Salva-Serra F."/>
            <person name="Marathe N."/>
            <person name="Moore E."/>
            <person name="Stadler-Svensson L."/>
            <person name="Engstrom-Jakobsson H."/>
        </authorList>
    </citation>
    <scope>NUCLEOTIDE SEQUENCE [LARGE SCALE GENOMIC DNA]</scope>
    <source>
        <strain evidence="1 2">CCUG 35510</strain>
    </source>
</reference>
<name>A0A3A5JQ10_9ENTR</name>
<protein>
    <submittedName>
        <fullName evidence="1">Type II toxin-antitoxin system RelE/ParE family toxin</fullName>
    </submittedName>
</protein>
<evidence type="ECO:0000313" key="1">
    <source>
        <dbReference type="EMBL" id="RJT20780.1"/>
    </source>
</evidence>
<dbReference type="Proteomes" id="UP000276295">
    <property type="component" value="Unassembled WGS sequence"/>
</dbReference>
<organism evidence="1 2">
    <name type="scientific">Buttiauxella izardii</name>
    <dbReference type="NCBI Taxonomy" id="82991"/>
    <lineage>
        <taxon>Bacteria</taxon>
        <taxon>Pseudomonadati</taxon>
        <taxon>Pseudomonadota</taxon>
        <taxon>Gammaproteobacteria</taxon>
        <taxon>Enterobacterales</taxon>
        <taxon>Enterobacteriaceae</taxon>
        <taxon>Buttiauxella</taxon>
    </lineage>
</organism>